<dbReference type="InterPro" id="IPR015955">
    <property type="entry name" value="Lactate_DH/Glyco_Ohase_4_C"/>
</dbReference>
<dbReference type="InterPro" id="IPR036291">
    <property type="entry name" value="NAD(P)-bd_dom_sf"/>
</dbReference>
<proteinExistence type="inferred from homology"/>
<sequence>MHDFAIEINRNLSSENTSIAAHNEDEARRTLSRNKKLNIAHNGFKNQQITISDIVILTSLRTYYRSFLNKIVFFPNSEMNIRTKILWNVQPHLENVGDKVSIIGAGMVGIATAVSVLGTGVTKNLVLVDAFGDKVKGEVMDLQQGSLFLKYPRISGGNDFSATQGSKLCIITAGVRQEAGESRLTLAQRNSDIMVKLVPELIKYSPETILLMVGNPCDVLTYVAWKVSGLPQHKVLGAGTTLDTQRFRVLIAKKFRVNPANVHAWIIGEHGDNSIPLWSSVNISGMKLKDLNPLIGRHNDPEKWIDLHREVIGAAGAIQELKGYTNWGVGMSVAAMARSILGNKLAIYPVSVNANGKYGIADDIFLPLPAVLGSNGVCDIINLNLSPEELASLQDTAALLKTVQDGIHIKGADVKCKCRRCRT</sequence>
<keyword evidence="10" id="KW-1185">Reference proteome</keyword>
<name>A0ABD2N411_9CUCU</name>
<evidence type="ECO:0000256" key="6">
    <source>
        <dbReference type="ARBA" id="ARBA00049258"/>
    </source>
</evidence>
<dbReference type="PANTHER" id="PTHR43128">
    <property type="entry name" value="L-2-HYDROXYCARBOXYLATE DEHYDROGENASE (NAD(P)(+))"/>
    <property type="match status" value="1"/>
</dbReference>
<evidence type="ECO:0000313" key="9">
    <source>
        <dbReference type="EMBL" id="KAL3273436.1"/>
    </source>
</evidence>
<evidence type="ECO:0000256" key="3">
    <source>
        <dbReference type="ARBA" id="ARBA00012967"/>
    </source>
</evidence>
<dbReference type="AlphaFoldDB" id="A0ABD2N411"/>
<dbReference type="SUPFAM" id="SSF51735">
    <property type="entry name" value="NAD(P)-binding Rossmann-fold domains"/>
    <property type="match status" value="1"/>
</dbReference>
<evidence type="ECO:0000256" key="5">
    <source>
        <dbReference type="ARBA" id="ARBA00023027"/>
    </source>
</evidence>
<comment type="caution">
    <text evidence="9">The sequence shown here is derived from an EMBL/GenBank/DDBJ whole genome shotgun (WGS) entry which is preliminary data.</text>
</comment>
<evidence type="ECO:0000259" key="8">
    <source>
        <dbReference type="Pfam" id="PF02866"/>
    </source>
</evidence>
<dbReference type="Gene3D" id="3.90.110.10">
    <property type="entry name" value="Lactate dehydrogenase/glycoside hydrolase, family 4, C-terminal"/>
    <property type="match status" value="1"/>
</dbReference>
<evidence type="ECO:0000256" key="1">
    <source>
        <dbReference type="ARBA" id="ARBA00004843"/>
    </source>
</evidence>
<comment type="pathway">
    <text evidence="1">Fermentation; pyruvate fermentation to lactate; (S)-lactate from pyruvate: step 1/1.</text>
</comment>
<dbReference type="InterPro" id="IPR001236">
    <property type="entry name" value="Lactate/malate_DH_N"/>
</dbReference>
<keyword evidence="5" id="KW-0520">NAD</keyword>
<feature type="domain" description="Lactate/malate dehydrogenase N-terminal" evidence="7">
    <location>
        <begin position="99"/>
        <end position="237"/>
    </location>
</feature>
<dbReference type="Proteomes" id="UP001516400">
    <property type="component" value="Unassembled WGS sequence"/>
</dbReference>
<dbReference type="Pfam" id="PF00056">
    <property type="entry name" value="Ldh_1_N"/>
    <property type="match status" value="1"/>
</dbReference>
<dbReference type="InterPro" id="IPR022383">
    <property type="entry name" value="Lactate/malate_DH_C"/>
</dbReference>
<dbReference type="Gene3D" id="3.40.50.720">
    <property type="entry name" value="NAD(P)-binding Rossmann-like Domain"/>
    <property type="match status" value="1"/>
</dbReference>
<feature type="domain" description="Lactate/malate dehydrogenase C-terminal" evidence="8">
    <location>
        <begin position="240"/>
        <end position="402"/>
    </location>
</feature>
<evidence type="ECO:0000256" key="2">
    <source>
        <dbReference type="ARBA" id="ARBA00006054"/>
    </source>
</evidence>
<organism evidence="9 10">
    <name type="scientific">Cryptolaemus montrouzieri</name>
    <dbReference type="NCBI Taxonomy" id="559131"/>
    <lineage>
        <taxon>Eukaryota</taxon>
        <taxon>Metazoa</taxon>
        <taxon>Ecdysozoa</taxon>
        <taxon>Arthropoda</taxon>
        <taxon>Hexapoda</taxon>
        <taxon>Insecta</taxon>
        <taxon>Pterygota</taxon>
        <taxon>Neoptera</taxon>
        <taxon>Endopterygota</taxon>
        <taxon>Coleoptera</taxon>
        <taxon>Polyphaga</taxon>
        <taxon>Cucujiformia</taxon>
        <taxon>Coccinelloidea</taxon>
        <taxon>Coccinellidae</taxon>
        <taxon>Scymninae</taxon>
        <taxon>Scymnini</taxon>
        <taxon>Cryptolaemus</taxon>
    </lineage>
</organism>
<keyword evidence="4" id="KW-0560">Oxidoreductase</keyword>
<dbReference type="GO" id="GO:0004459">
    <property type="term" value="F:L-lactate dehydrogenase (NAD+) activity"/>
    <property type="evidence" value="ECO:0007669"/>
    <property type="project" value="UniProtKB-EC"/>
</dbReference>
<gene>
    <name evidence="9" type="ORF">HHI36_014880</name>
</gene>
<comment type="catalytic activity">
    <reaction evidence="6">
        <text>(S)-lactate + NAD(+) = pyruvate + NADH + H(+)</text>
        <dbReference type="Rhea" id="RHEA:23444"/>
        <dbReference type="ChEBI" id="CHEBI:15361"/>
        <dbReference type="ChEBI" id="CHEBI:15378"/>
        <dbReference type="ChEBI" id="CHEBI:16651"/>
        <dbReference type="ChEBI" id="CHEBI:57540"/>
        <dbReference type="ChEBI" id="CHEBI:57945"/>
        <dbReference type="EC" id="1.1.1.27"/>
    </reaction>
</comment>
<protein>
    <recommendedName>
        <fullName evidence="3">L-lactate dehydrogenase</fullName>
        <ecNumber evidence="3">1.1.1.27</ecNumber>
    </recommendedName>
</protein>
<dbReference type="InterPro" id="IPR011304">
    <property type="entry name" value="L-lactate_DH"/>
</dbReference>
<dbReference type="CDD" id="cd05293">
    <property type="entry name" value="LDH_1"/>
    <property type="match status" value="1"/>
</dbReference>
<dbReference type="PANTHER" id="PTHR43128:SF16">
    <property type="entry name" value="L-LACTATE DEHYDROGENASE"/>
    <property type="match status" value="1"/>
</dbReference>
<evidence type="ECO:0000313" key="10">
    <source>
        <dbReference type="Proteomes" id="UP001516400"/>
    </source>
</evidence>
<dbReference type="SUPFAM" id="SSF56327">
    <property type="entry name" value="LDH C-terminal domain-like"/>
    <property type="match status" value="1"/>
</dbReference>
<dbReference type="EMBL" id="JABFTP020000062">
    <property type="protein sequence ID" value="KAL3273436.1"/>
    <property type="molecule type" value="Genomic_DNA"/>
</dbReference>
<dbReference type="EC" id="1.1.1.27" evidence="3"/>
<dbReference type="Pfam" id="PF02866">
    <property type="entry name" value="Ldh_1_C"/>
    <property type="match status" value="1"/>
</dbReference>
<dbReference type="InterPro" id="IPR001557">
    <property type="entry name" value="L-lactate/malate_DH"/>
</dbReference>
<evidence type="ECO:0000259" key="7">
    <source>
        <dbReference type="Pfam" id="PF00056"/>
    </source>
</evidence>
<accession>A0ABD2N411</accession>
<comment type="similarity">
    <text evidence="2">Belongs to the LDH/MDH superfamily. LDH family.</text>
</comment>
<evidence type="ECO:0000256" key="4">
    <source>
        <dbReference type="ARBA" id="ARBA00023002"/>
    </source>
</evidence>
<reference evidence="9 10" key="1">
    <citation type="journal article" date="2021" name="BMC Biol.">
        <title>Horizontally acquired antibacterial genes associated with adaptive radiation of ladybird beetles.</title>
        <authorList>
            <person name="Li H.S."/>
            <person name="Tang X.F."/>
            <person name="Huang Y.H."/>
            <person name="Xu Z.Y."/>
            <person name="Chen M.L."/>
            <person name="Du X.Y."/>
            <person name="Qiu B.Y."/>
            <person name="Chen P.T."/>
            <person name="Zhang W."/>
            <person name="Slipinski A."/>
            <person name="Escalona H.E."/>
            <person name="Waterhouse R.M."/>
            <person name="Zwick A."/>
            <person name="Pang H."/>
        </authorList>
    </citation>
    <scope>NUCLEOTIDE SEQUENCE [LARGE SCALE GENOMIC DNA]</scope>
    <source>
        <strain evidence="9">SYSU2018</strain>
    </source>
</reference>
<dbReference type="PRINTS" id="PR00086">
    <property type="entry name" value="LLDHDRGNASE"/>
</dbReference>
<dbReference type="NCBIfam" id="TIGR01771">
    <property type="entry name" value="L-LDH-NAD"/>
    <property type="match status" value="1"/>
</dbReference>